<sequence length="325" mass="33985">MNKEIDVIRAAQKVFDSEILALEATKKTLGADFEKVIELIATRTGKVIVCGIGKSGHIGEKIAASFSSLGTPSFFLDAAEAAQGDLGMIEAKDIVIGISFSGETGELIALIPNIKMIGARLLSITGNSSSSLAKHSDIALVLPKISEADPNGLAPSSSSTATLAIGDALAIVVSQLHGFSDRNFSLFHPAGALGKKLLLKVSDLMVTGEEVPVSQMDTQLAEALLVISKRKLGLVNVLDAENRLYGVITDGDVRRVVAGKLDVYKVTSGEIATPNPIVLTEDLLAINALEIMVKAGISAAPVFDKDKNLVGTIASNEILKTGITL</sequence>
<keyword evidence="3 5" id="KW-0129">CBS domain</keyword>
<dbReference type="NCBIfam" id="TIGR00393">
    <property type="entry name" value="kpsF"/>
    <property type="match status" value="1"/>
</dbReference>
<dbReference type="SUPFAM" id="SSF53697">
    <property type="entry name" value="SIS domain"/>
    <property type="match status" value="1"/>
</dbReference>
<dbReference type="PIRSF" id="PIRSF004692">
    <property type="entry name" value="KdsD_KpsF"/>
    <property type="match status" value="1"/>
</dbReference>
<dbReference type="InterPro" id="IPR046348">
    <property type="entry name" value="SIS_dom_sf"/>
</dbReference>
<feature type="domain" description="CBS" evidence="6">
    <location>
        <begin position="205"/>
        <end position="263"/>
    </location>
</feature>
<evidence type="ECO:0000313" key="8">
    <source>
        <dbReference type="EMBL" id="MEY8538503.1"/>
    </source>
</evidence>
<dbReference type="Gene3D" id="3.40.50.10490">
    <property type="entry name" value="Glucose-6-phosphate isomerase like protein, domain 1"/>
    <property type="match status" value="1"/>
</dbReference>
<protein>
    <submittedName>
        <fullName evidence="8">KpsF/GutQ family sugar-phosphate isomerase</fullName>
    </submittedName>
</protein>
<dbReference type="CDD" id="cd05014">
    <property type="entry name" value="SIS_Kpsf"/>
    <property type="match status" value="1"/>
</dbReference>
<accession>A0ABV4D9R7</accession>
<reference evidence="8 9" key="1">
    <citation type="submission" date="2024-03" db="EMBL/GenBank/DDBJ databases">
        <title>Mouse gut bacterial collection (mGBC) of GemPharmatech.</title>
        <authorList>
            <person name="He Y."/>
            <person name="Dong L."/>
            <person name="Wu D."/>
            <person name="Gao X."/>
            <person name="Lin Z."/>
        </authorList>
    </citation>
    <scope>NUCLEOTIDE SEQUENCE [LARGE SCALE GENOMIC DNA]</scope>
    <source>
        <strain evidence="8 9">20-218</strain>
    </source>
</reference>
<dbReference type="RefSeq" id="WP_369918640.1">
    <property type="nucleotide sequence ID" value="NZ_JBCLSQ010000021.1"/>
</dbReference>
<evidence type="ECO:0000256" key="4">
    <source>
        <dbReference type="PIRNR" id="PIRNR004692"/>
    </source>
</evidence>
<comment type="caution">
    <text evidence="8">The sequence shown here is derived from an EMBL/GenBank/DDBJ whole genome shotgun (WGS) entry which is preliminary data.</text>
</comment>
<dbReference type="Pfam" id="PF00571">
    <property type="entry name" value="CBS"/>
    <property type="match status" value="2"/>
</dbReference>
<feature type="domain" description="SIS" evidence="7">
    <location>
        <begin position="36"/>
        <end position="179"/>
    </location>
</feature>
<evidence type="ECO:0000256" key="2">
    <source>
        <dbReference type="ARBA" id="ARBA00022737"/>
    </source>
</evidence>
<dbReference type="PANTHER" id="PTHR42745:SF1">
    <property type="entry name" value="ARABINOSE 5-PHOSPHATE ISOMERASE KDSD"/>
    <property type="match status" value="1"/>
</dbReference>
<dbReference type="SUPFAM" id="SSF54631">
    <property type="entry name" value="CBS-domain pair"/>
    <property type="match status" value="1"/>
</dbReference>
<dbReference type="CDD" id="cd04604">
    <property type="entry name" value="CBS_pair_SIS_assoc"/>
    <property type="match status" value="1"/>
</dbReference>
<dbReference type="GO" id="GO:0016853">
    <property type="term" value="F:isomerase activity"/>
    <property type="evidence" value="ECO:0007669"/>
    <property type="project" value="UniProtKB-KW"/>
</dbReference>
<dbReference type="PROSITE" id="PS51371">
    <property type="entry name" value="CBS"/>
    <property type="match status" value="2"/>
</dbReference>
<evidence type="ECO:0000259" key="6">
    <source>
        <dbReference type="PROSITE" id="PS51371"/>
    </source>
</evidence>
<dbReference type="Pfam" id="PF01380">
    <property type="entry name" value="SIS"/>
    <property type="match status" value="1"/>
</dbReference>
<proteinExistence type="inferred from homology"/>
<dbReference type="InterPro" id="IPR035474">
    <property type="entry name" value="SIS_Kpsf"/>
</dbReference>
<dbReference type="InterPro" id="IPR046342">
    <property type="entry name" value="CBS_dom_sf"/>
</dbReference>
<dbReference type="Gene3D" id="3.10.580.10">
    <property type="entry name" value="CBS-domain"/>
    <property type="match status" value="1"/>
</dbReference>
<dbReference type="Proteomes" id="UP001565242">
    <property type="component" value="Unassembled WGS sequence"/>
</dbReference>
<feature type="domain" description="CBS" evidence="6">
    <location>
        <begin position="272"/>
        <end position="325"/>
    </location>
</feature>
<dbReference type="InterPro" id="IPR050986">
    <property type="entry name" value="GutQ/KpsF_isomerases"/>
</dbReference>
<dbReference type="PANTHER" id="PTHR42745">
    <property type="match status" value="1"/>
</dbReference>
<name>A0ABV4D9R7_9LACT</name>
<comment type="similarity">
    <text evidence="1 4">Belongs to the SIS family. GutQ/KpsF subfamily.</text>
</comment>
<evidence type="ECO:0000259" key="7">
    <source>
        <dbReference type="PROSITE" id="PS51464"/>
    </source>
</evidence>
<evidence type="ECO:0000256" key="5">
    <source>
        <dbReference type="PROSITE-ProRule" id="PRU00703"/>
    </source>
</evidence>
<dbReference type="InterPro" id="IPR004800">
    <property type="entry name" value="KdsD/KpsF-type"/>
</dbReference>
<dbReference type="InterPro" id="IPR000644">
    <property type="entry name" value="CBS_dom"/>
</dbReference>
<dbReference type="EMBL" id="JBCLSQ010000021">
    <property type="protein sequence ID" value="MEY8538503.1"/>
    <property type="molecule type" value="Genomic_DNA"/>
</dbReference>
<evidence type="ECO:0000313" key="9">
    <source>
        <dbReference type="Proteomes" id="UP001565242"/>
    </source>
</evidence>
<keyword evidence="9" id="KW-1185">Reference proteome</keyword>
<evidence type="ECO:0000256" key="1">
    <source>
        <dbReference type="ARBA" id="ARBA00008165"/>
    </source>
</evidence>
<evidence type="ECO:0000256" key="3">
    <source>
        <dbReference type="ARBA" id="ARBA00023122"/>
    </source>
</evidence>
<keyword evidence="8" id="KW-0413">Isomerase</keyword>
<keyword evidence="2" id="KW-0677">Repeat</keyword>
<organism evidence="8 9">
    <name type="scientific">Lactococcus muris</name>
    <dbReference type="NCBI Taxonomy" id="2941330"/>
    <lineage>
        <taxon>Bacteria</taxon>
        <taxon>Bacillati</taxon>
        <taxon>Bacillota</taxon>
        <taxon>Bacilli</taxon>
        <taxon>Lactobacillales</taxon>
        <taxon>Streptococcaceae</taxon>
        <taxon>Lactococcus</taxon>
    </lineage>
</organism>
<gene>
    <name evidence="8" type="ORF">AALM99_08625</name>
</gene>
<dbReference type="SMART" id="SM00116">
    <property type="entry name" value="CBS"/>
    <property type="match status" value="2"/>
</dbReference>
<dbReference type="InterPro" id="IPR001347">
    <property type="entry name" value="SIS_dom"/>
</dbReference>
<dbReference type="PROSITE" id="PS51464">
    <property type="entry name" value="SIS"/>
    <property type="match status" value="1"/>
</dbReference>